<dbReference type="RefSeq" id="XP_002669727.1">
    <property type="nucleotide sequence ID" value="XM_002669681.1"/>
</dbReference>
<evidence type="ECO:0000259" key="3">
    <source>
        <dbReference type="PROSITE" id="PS00022"/>
    </source>
</evidence>
<protein>
    <submittedName>
        <fullName evidence="5">Predicted protein</fullName>
    </submittedName>
</protein>
<name>D2W1V6_NAEGR</name>
<keyword evidence="6" id="KW-1185">Reference proteome</keyword>
<dbReference type="PROSITE" id="PS01186">
    <property type="entry name" value="EGF_2"/>
    <property type="match status" value="1"/>
</dbReference>
<reference evidence="5 6" key="1">
    <citation type="journal article" date="2010" name="Cell">
        <title>The genome of Naegleria gruberi illuminates early eukaryotic versatility.</title>
        <authorList>
            <person name="Fritz-Laylin L.K."/>
            <person name="Prochnik S.E."/>
            <person name="Ginger M.L."/>
            <person name="Dacks J.B."/>
            <person name="Carpenter M.L."/>
            <person name="Field M.C."/>
            <person name="Kuo A."/>
            <person name="Paredez A."/>
            <person name="Chapman J."/>
            <person name="Pham J."/>
            <person name="Shu S."/>
            <person name="Neupane R."/>
            <person name="Cipriano M."/>
            <person name="Mancuso J."/>
            <person name="Tu H."/>
            <person name="Salamov A."/>
            <person name="Lindquist E."/>
            <person name="Shapiro H."/>
            <person name="Lucas S."/>
            <person name="Grigoriev I.V."/>
            <person name="Cande W.Z."/>
            <person name="Fulton C."/>
            <person name="Rokhsar D.S."/>
            <person name="Dawson S.C."/>
        </authorList>
    </citation>
    <scope>NUCLEOTIDE SEQUENCE [LARGE SCALE GENOMIC DNA]</scope>
    <source>
        <strain evidence="5 6">NEG-M</strain>
    </source>
</reference>
<dbReference type="AlphaFoldDB" id="D2W1V6"/>
<dbReference type="Gene3D" id="2.60.120.200">
    <property type="match status" value="1"/>
</dbReference>
<feature type="signal peptide" evidence="2">
    <location>
        <begin position="1"/>
        <end position="23"/>
    </location>
</feature>
<dbReference type="Pfam" id="PF13385">
    <property type="entry name" value="Laminin_G_3"/>
    <property type="match status" value="1"/>
</dbReference>
<dbReference type="Gene3D" id="2.10.25.10">
    <property type="entry name" value="Laminin"/>
    <property type="match status" value="1"/>
</dbReference>
<keyword evidence="2" id="KW-0732">Signal</keyword>
<dbReference type="InterPro" id="IPR000742">
    <property type="entry name" value="EGF"/>
</dbReference>
<keyword evidence="1" id="KW-1015">Disulfide bond</keyword>
<dbReference type="GeneID" id="8856181"/>
<dbReference type="InterPro" id="IPR013111">
    <property type="entry name" value="EGF_extracell"/>
</dbReference>
<feature type="domain" description="EGF-like" evidence="3 4">
    <location>
        <begin position="154"/>
        <end position="165"/>
    </location>
</feature>
<sequence>MIQLLRFCALLVVFLLLANITLTLHQTTGGLRDYLASLQKERDAVACTKTKLENTINLLNSTFFTSNSSSAPSLKTIIDLRSKQLSKVASAIALLDAEIRVINSQCSTYNGSDCNACQDGFTNYPNCVPVCFGLAANNASVCSGHGSCIAPNNCTCTKPYIGASCSSFFTAPMTPYLAHAYYFNNTFADSVGSLHLVNNPNQGASSNPVFSNDSPFPGGKSVYFDGKKNGLASTVNVNLTVSNSFSLWLKSPYGGVAMAFSTNGNYIFFNVASAKGFSFYDDKFTTPFVTDGTLFATDVWRHLVFVFRTDGTDLYIDGSLYKTSATSIASKNLSDGKLTIGGHNAGTYYYTGYIANVMIFTKALTAPEVSSLTVNNYF</sequence>
<evidence type="ECO:0000313" key="5">
    <source>
        <dbReference type="EMBL" id="EFC36983.1"/>
    </source>
</evidence>
<evidence type="ECO:0000313" key="6">
    <source>
        <dbReference type="Proteomes" id="UP000006671"/>
    </source>
</evidence>
<dbReference type="VEuPathDB" id="AmoebaDB:NAEGRDRAFT_75284"/>
<dbReference type="InterPro" id="IPR013320">
    <property type="entry name" value="ConA-like_dom_sf"/>
</dbReference>
<dbReference type="Proteomes" id="UP000006671">
    <property type="component" value="Unassembled WGS sequence"/>
</dbReference>
<dbReference type="Pfam" id="PF07974">
    <property type="entry name" value="EGF_2"/>
    <property type="match status" value="1"/>
</dbReference>
<dbReference type="PROSITE" id="PS00022">
    <property type="entry name" value="EGF_1"/>
    <property type="match status" value="1"/>
</dbReference>
<proteinExistence type="predicted"/>
<evidence type="ECO:0000259" key="4">
    <source>
        <dbReference type="PROSITE" id="PS01186"/>
    </source>
</evidence>
<organism evidence="6">
    <name type="scientific">Naegleria gruberi</name>
    <name type="common">Amoeba</name>
    <dbReference type="NCBI Taxonomy" id="5762"/>
    <lineage>
        <taxon>Eukaryota</taxon>
        <taxon>Discoba</taxon>
        <taxon>Heterolobosea</taxon>
        <taxon>Tetramitia</taxon>
        <taxon>Eutetramitia</taxon>
        <taxon>Vahlkampfiidae</taxon>
        <taxon>Naegleria</taxon>
    </lineage>
</organism>
<feature type="chain" id="PRO_5003038051" evidence="2">
    <location>
        <begin position="24"/>
        <end position="378"/>
    </location>
</feature>
<evidence type="ECO:0000256" key="2">
    <source>
        <dbReference type="SAM" id="SignalP"/>
    </source>
</evidence>
<dbReference type="KEGG" id="ngr:NAEGRDRAFT_75284"/>
<accession>D2W1V6</accession>
<dbReference type="SUPFAM" id="SSF49899">
    <property type="entry name" value="Concanavalin A-like lectins/glucanases"/>
    <property type="match status" value="1"/>
</dbReference>
<dbReference type="OrthoDB" id="10011303at2759"/>
<evidence type="ECO:0000256" key="1">
    <source>
        <dbReference type="ARBA" id="ARBA00023157"/>
    </source>
</evidence>
<gene>
    <name evidence="5" type="ORF">NAEGRDRAFT_75284</name>
</gene>
<dbReference type="EMBL" id="GG738923">
    <property type="protein sequence ID" value="EFC36983.1"/>
    <property type="molecule type" value="Genomic_DNA"/>
</dbReference>
<dbReference type="InParanoid" id="D2W1V6"/>